<evidence type="ECO:0000313" key="1">
    <source>
        <dbReference type="EMBL" id="GGI75332.1"/>
    </source>
</evidence>
<keyword evidence="3" id="KW-1185">Reference proteome</keyword>
<dbReference type="Proteomes" id="UP000652720">
    <property type="component" value="Unassembled WGS sequence"/>
</dbReference>
<reference evidence="3" key="3">
    <citation type="journal article" date="2019" name="Int. J. Syst. Evol. Microbiol.">
        <title>The Global Catalogue of Microorganisms (GCM) 10K type strain sequencing project: providing services to taxonomists for standard genome sequencing and annotation.</title>
        <authorList>
            <consortium name="The Broad Institute Genomics Platform"/>
            <consortium name="The Broad Institute Genome Sequencing Center for Infectious Disease"/>
            <person name="Wu L."/>
            <person name="Ma J."/>
        </authorList>
    </citation>
    <scope>NUCLEOTIDE SEQUENCE [LARGE SCALE GENOMIC DNA]</scope>
    <source>
        <strain evidence="3">CGMCC 1.8884</strain>
    </source>
</reference>
<dbReference type="Proteomes" id="UP000630135">
    <property type="component" value="Unassembled WGS sequence"/>
</dbReference>
<dbReference type="EMBL" id="BMLZ01000003">
    <property type="protein sequence ID" value="GGP28710.1"/>
    <property type="molecule type" value="Genomic_DNA"/>
</dbReference>
<reference evidence="2" key="1">
    <citation type="journal article" date="2014" name="Int. J. Syst. Evol. Microbiol.">
        <title>Complete genome of a new Firmicutes species belonging to the dominant human colonic microbiota ('Ruminococcus bicirculans') reveals two chromosomes and a selective capacity to utilize plant glucans.</title>
        <authorList>
            <consortium name="NISC Comparative Sequencing Program"/>
            <person name="Wegmann U."/>
            <person name="Louis P."/>
            <person name="Goesmann A."/>
            <person name="Henrissat B."/>
            <person name="Duncan S.H."/>
            <person name="Flint H.J."/>
        </authorList>
    </citation>
    <scope>NUCLEOTIDE SEQUENCE</scope>
    <source>
        <strain evidence="2">CGMCC 1.8884</strain>
    </source>
</reference>
<sequence>MIRVFGVTAYPQLIQQPYRLLLRAAEIAGEREAALRLARVQDGRIADGMKLGRQWVPGRKEKADPDAGHWDLGPLLRHEEQLDRLARPWAHTPEAIERRLDAEQDAAFHKLFQAMKG</sequence>
<dbReference type="RefSeq" id="WP_017869191.1">
    <property type="nucleotide sequence ID" value="NZ_BMLZ01000003.1"/>
</dbReference>
<dbReference type="EMBL" id="BMMA01000004">
    <property type="protein sequence ID" value="GGI75332.1"/>
    <property type="molecule type" value="Genomic_DNA"/>
</dbReference>
<evidence type="ECO:0000313" key="3">
    <source>
        <dbReference type="Proteomes" id="UP000630135"/>
    </source>
</evidence>
<accession>A0AAV4K441</accession>
<evidence type="ECO:0000313" key="4">
    <source>
        <dbReference type="Proteomes" id="UP000652720"/>
    </source>
</evidence>
<dbReference type="GeneID" id="59164566"/>
<protein>
    <submittedName>
        <fullName evidence="1">Uncharacterized protein</fullName>
    </submittedName>
</protein>
<organism evidence="1 4">
    <name type="scientific">Deinococcus wulumuqiensis</name>
    <dbReference type="NCBI Taxonomy" id="980427"/>
    <lineage>
        <taxon>Bacteria</taxon>
        <taxon>Thermotogati</taxon>
        <taxon>Deinococcota</taxon>
        <taxon>Deinococci</taxon>
        <taxon>Deinococcales</taxon>
        <taxon>Deinococcaceae</taxon>
        <taxon>Deinococcus</taxon>
    </lineage>
</organism>
<proteinExistence type="predicted"/>
<gene>
    <name evidence="2" type="ORF">GCM10008021_03610</name>
    <name evidence="1" type="ORF">GCM10010914_06940</name>
</gene>
<dbReference type="AlphaFoldDB" id="A0AAV4K441"/>
<reference evidence="1" key="2">
    <citation type="journal article" date="2014" name="Int. J. Syst. Evol. Microbiol.">
        <title>Complete genome sequence of Corynebacterium casei LMG S-19264T (=DSM 44701T), isolated from a smear-ripened cheese.</title>
        <authorList>
            <consortium name="US DOE Joint Genome Institute (JGI-PGF)"/>
            <person name="Walter F."/>
            <person name="Albersmeier A."/>
            <person name="Kalinowski J."/>
            <person name="Ruckert C."/>
        </authorList>
    </citation>
    <scope>NUCLEOTIDE SEQUENCE</scope>
    <source>
        <strain evidence="1">CGMCC 1.8885</strain>
    </source>
</reference>
<name>A0AAV4K441_9DEIO</name>
<reference evidence="1" key="4">
    <citation type="submission" date="2023-08" db="EMBL/GenBank/DDBJ databases">
        <authorList>
            <person name="Sun Q."/>
            <person name="Zhou Y."/>
        </authorList>
    </citation>
    <scope>NUCLEOTIDE SEQUENCE</scope>
    <source>
        <strain evidence="2">CGMCC 1.8884</strain>
        <strain evidence="1">CGMCC 1.8885</strain>
    </source>
</reference>
<comment type="caution">
    <text evidence="1">The sequence shown here is derived from an EMBL/GenBank/DDBJ whole genome shotgun (WGS) entry which is preliminary data.</text>
</comment>
<evidence type="ECO:0000313" key="2">
    <source>
        <dbReference type="EMBL" id="GGP28710.1"/>
    </source>
</evidence>